<dbReference type="InterPro" id="IPR009089">
    <property type="entry name" value="XRCC4_N_sf"/>
</dbReference>
<dbReference type="Pfam" id="PF21924">
    <property type="entry name" value="XRCC4_CC"/>
    <property type="match status" value="1"/>
</dbReference>
<evidence type="ECO:0000256" key="2">
    <source>
        <dbReference type="ARBA" id="ARBA00022763"/>
    </source>
</evidence>
<dbReference type="SUPFAM" id="SSF50809">
    <property type="entry name" value="XRCC4, N-terminal domain"/>
    <property type="match status" value="1"/>
</dbReference>
<evidence type="ECO:0000256" key="4">
    <source>
        <dbReference type="ARBA" id="ARBA00023204"/>
    </source>
</evidence>
<sequence>AWEGMISEDDLDQQCTKIKMDFETYVKETKTALTQENGADQNFECQFKPTANTAQLSWKKMPTHDIKYHLGSVNLKKCTSPAATICDVFSRCITQVRTLQSQVKSLETDNERLTLDRQNALKRLDKCVTAKEELEKDLYSKFVLVLNSKKERIQLLEDQLQSFNASNSSREENGYRAAAKKTANKSNVTVQQKTESASEDEHINAADDLGSPARKQPKPGSSKKKENEELSLNLSEDEEEQGSKLAPVARRAQRQRATKKEAPSKTTLPRVSSGNSGQRSGSTSGRKSSLRKSGSGTSNKSSDNLDPDDLMDNF</sequence>
<keyword evidence="2" id="KW-0227">DNA damage</keyword>
<feature type="compositionally biased region" description="Acidic residues" evidence="7">
    <location>
        <begin position="305"/>
        <end position="314"/>
    </location>
</feature>
<dbReference type="GO" id="GO:0003677">
    <property type="term" value="F:DNA binding"/>
    <property type="evidence" value="ECO:0007669"/>
    <property type="project" value="InterPro"/>
</dbReference>
<dbReference type="GO" id="GO:0005958">
    <property type="term" value="C:DNA-dependent protein kinase-DNA ligase 4 complex"/>
    <property type="evidence" value="ECO:0007669"/>
    <property type="project" value="TreeGrafter"/>
</dbReference>
<evidence type="ECO:0000256" key="7">
    <source>
        <dbReference type="SAM" id="MobiDB-lite"/>
    </source>
</evidence>
<evidence type="ECO:0000256" key="3">
    <source>
        <dbReference type="ARBA" id="ARBA00023172"/>
    </source>
</evidence>
<dbReference type="SUPFAM" id="SSF58022">
    <property type="entry name" value="XRCC4, C-terminal oligomerization domain"/>
    <property type="match status" value="1"/>
</dbReference>
<dbReference type="Pfam" id="PF06632">
    <property type="entry name" value="XRCC4"/>
    <property type="match status" value="1"/>
</dbReference>
<proteinExistence type="inferred from homology"/>
<dbReference type="InterPro" id="IPR053962">
    <property type="entry name" value="XRCC4_CC"/>
</dbReference>
<feature type="region of interest" description="Disordered" evidence="7">
    <location>
        <begin position="165"/>
        <end position="314"/>
    </location>
</feature>
<dbReference type="GO" id="GO:0006303">
    <property type="term" value="P:double-strand break repair via nonhomologous end joining"/>
    <property type="evidence" value="ECO:0007669"/>
    <property type="project" value="TreeGrafter"/>
</dbReference>
<dbReference type="EMBL" id="HACG01035306">
    <property type="protein sequence ID" value="CEK82171.1"/>
    <property type="molecule type" value="Transcribed_RNA"/>
</dbReference>
<evidence type="ECO:0000256" key="1">
    <source>
        <dbReference type="ARBA" id="ARBA00004123"/>
    </source>
</evidence>
<dbReference type="InterPro" id="IPR053961">
    <property type="entry name" value="XRCC4_N"/>
</dbReference>
<dbReference type="GO" id="GO:0006310">
    <property type="term" value="P:DNA recombination"/>
    <property type="evidence" value="ECO:0007669"/>
    <property type="project" value="UniProtKB-KW"/>
</dbReference>
<evidence type="ECO:0000259" key="9">
    <source>
        <dbReference type="Pfam" id="PF21924"/>
    </source>
</evidence>
<dbReference type="Gene3D" id="2.170.210.10">
    <property type="entry name" value="DNA double-strand break repair and VJ recombination XRCC4, N-terminal"/>
    <property type="match status" value="1"/>
</dbReference>
<dbReference type="PANTHER" id="PTHR28559:SF1">
    <property type="entry name" value="DNA REPAIR PROTEIN XRCC4"/>
    <property type="match status" value="1"/>
</dbReference>
<feature type="domain" description="XRCC4 coiled-coil" evidence="9">
    <location>
        <begin position="80"/>
        <end position="154"/>
    </location>
</feature>
<dbReference type="GO" id="GO:0010165">
    <property type="term" value="P:response to X-ray"/>
    <property type="evidence" value="ECO:0007669"/>
    <property type="project" value="TreeGrafter"/>
</dbReference>
<evidence type="ECO:0000313" key="10">
    <source>
        <dbReference type="EMBL" id="CEK82171.1"/>
    </source>
</evidence>
<dbReference type="CDD" id="cd22283">
    <property type="entry name" value="HD_XRCC4_N"/>
    <property type="match status" value="1"/>
</dbReference>
<reference evidence="10" key="1">
    <citation type="submission" date="2014-12" db="EMBL/GenBank/DDBJ databases">
        <title>Insight into the proteome of Arion vulgaris.</title>
        <authorList>
            <person name="Aradska J."/>
            <person name="Bulat T."/>
            <person name="Smidak R."/>
            <person name="Sarate P."/>
            <person name="Gangsoo J."/>
            <person name="Sialana F."/>
            <person name="Bilban M."/>
            <person name="Lubec G."/>
        </authorList>
    </citation>
    <scope>NUCLEOTIDE SEQUENCE</scope>
    <source>
        <tissue evidence="10">Skin</tissue>
    </source>
</reference>
<organism evidence="10">
    <name type="scientific">Arion vulgaris</name>
    <dbReference type="NCBI Taxonomy" id="1028688"/>
    <lineage>
        <taxon>Eukaryota</taxon>
        <taxon>Metazoa</taxon>
        <taxon>Spiralia</taxon>
        <taxon>Lophotrochozoa</taxon>
        <taxon>Mollusca</taxon>
        <taxon>Gastropoda</taxon>
        <taxon>Heterobranchia</taxon>
        <taxon>Euthyneura</taxon>
        <taxon>Panpulmonata</taxon>
        <taxon>Eupulmonata</taxon>
        <taxon>Stylommatophora</taxon>
        <taxon>Helicina</taxon>
        <taxon>Arionoidea</taxon>
        <taxon>Arionidae</taxon>
        <taxon>Arion</taxon>
    </lineage>
</organism>
<keyword evidence="3" id="KW-0233">DNA recombination</keyword>
<dbReference type="AlphaFoldDB" id="A0A0B7AQA2"/>
<dbReference type="GO" id="GO:0032807">
    <property type="term" value="C:DNA ligase IV complex"/>
    <property type="evidence" value="ECO:0007669"/>
    <property type="project" value="TreeGrafter"/>
</dbReference>
<feature type="non-terminal residue" evidence="10">
    <location>
        <position position="1"/>
    </location>
</feature>
<evidence type="ECO:0000256" key="6">
    <source>
        <dbReference type="ARBA" id="ARBA00025728"/>
    </source>
</evidence>
<dbReference type="InterPro" id="IPR014751">
    <property type="entry name" value="XRCC4-like_C"/>
</dbReference>
<feature type="domain" description="XRCC4 N-terminal" evidence="8">
    <location>
        <begin position="1"/>
        <end position="76"/>
    </location>
</feature>
<dbReference type="InterPro" id="IPR010585">
    <property type="entry name" value="DNA_repair_prot_XRCC4"/>
</dbReference>
<evidence type="ECO:0000256" key="5">
    <source>
        <dbReference type="ARBA" id="ARBA00023242"/>
    </source>
</evidence>
<comment type="similarity">
    <text evidence="6">Belongs to the XRCC4-XLF family. XRCC4 subfamily.</text>
</comment>
<keyword evidence="5" id="KW-0539">Nucleus</keyword>
<feature type="compositionally biased region" description="Low complexity" evidence="7">
    <location>
        <begin position="272"/>
        <end position="299"/>
    </location>
</feature>
<dbReference type="Gene3D" id="1.20.5.370">
    <property type="match status" value="1"/>
</dbReference>
<protein>
    <submittedName>
        <fullName evidence="10">Uncharacterized protein</fullName>
    </submittedName>
</protein>
<feature type="compositionally biased region" description="Polar residues" evidence="7">
    <location>
        <begin position="184"/>
        <end position="195"/>
    </location>
</feature>
<dbReference type="PANTHER" id="PTHR28559">
    <property type="entry name" value="DNA REPAIR PROTEIN XRCC4"/>
    <property type="match status" value="1"/>
</dbReference>
<dbReference type="InterPro" id="IPR038051">
    <property type="entry name" value="XRCC4-like_N_sf"/>
</dbReference>
<evidence type="ECO:0000259" key="8">
    <source>
        <dbReference type="Pfam" id="PF06632"/>
    </source>
</evidence>
<comment type="subcellular location">
    <subcellularLocation>
        <location evidence="1">Nucleus</location>
    </subcellularLocation>
</comment>
<name>A0A0B7AQA2_9EUPU</name>
<gene>
    <name evidence="10" type="primary">ORF129963</name>
</gene>
<accession>A0A0B7AQA2</accession>
<keyword evidence="4" id="KW-0234">DNA repair</keyword>